<evidence type="ECO:0000313" key="1">
    <source>
        <dbReference type="EMBL" id="NJQ03092.1"/>
    </source>
</evidence>
<dbReference type="EMBL" id="JAATEN010000021">
    <property type="protein sequence ID" value="NJQ03092.1"/>
    <property type="molecule type" value="Genomic_DNA"/>
</dbReference>
<evidence type="ECO:0000313" key="2">
    <source>
        <dbReference type="Proteomes" id="UP000695264"/>
    </source>
</evidence>
<name>A0ABX1BZI6_9ACTN</name>
<reference evidence="1 2" key="1">
    <citation type="submission" date="2020-03" db="EMBL/GenBank/DDBJ databases">
        <title>WGS of actinomycetes isolated from Thailand.</title>
        <authorList>
            <person name="Thawai C."/>
        </authorList>
    </citation>
    <scope>NUCLEOTIDE SEQUENCE [LARGE SCALE GENOMIC DNA]</scope>
    <source>
        <strain evidence="1 2">PLAI 1-29</strain>
    </source>
</reference>
<keyword evidence="2" id="KW-1185">Reference proteome</keyword>
<accession>A0ABX1BZI6</accession>
<protein>
    <submittedName>
        <fullName evidence="1">Uncharacterized protein</fullName>
    </submittedName>
</protein>
<gene>
    <name evidence="1" type="ORF">HCK00_21775</name>
</gene>
<dbReference type="InterPro" id="IPR046037">
    <property type="entry name" value="DUF5995"/>
</dbReference>
<organism evidence="1 2">
    <name type="scientific">Streptomyces zingiberis</name>
    <dbReference type="NCBI Taxonomy" id="2053010"/>
    <lineage>
        <taxon>Bacteria</taxon>
        <taxon>Bacillati</taxon>
        <taxon>Actinomycetota</taxon>
        <taxon>Actinomycetes</taxon>
        <taxon>Kitasatosporales</taxon>
        <taxon>Streptomycetaceae</taxon>
        <taxon>Streptomyces</taxon>
    </lineage>
</organism>
<sequence>MRALASELRPCDGVAVVNAGCLRIMEELTRRLVTGSFTDPGAVAGLGARLAGRYLAAVEADAAGLRPPACWRPLFRQRHHPGVLPVQFALAGVNAQIGHDLPLAVVDTCAALGRAPGTPCADHERMDDLLAVREERIREDLMPGPDLLDVADPLTHLTGAWRPSRARDEAWAAARVLWELRRADGPREEFRQRLDTGTGVVGRFLLTPLG</sequence>
<dbReference type="Pfam" id="PF19458">
    <property type="entry name" value="DUF5995"/>
    <property type="match status" value="1"/>
</dbReference>
<proteinExistence type="predicted"/>
<dbReference type="Proteomes" id="UP000695264">
    <property type="component" value="Unassembled WGS sequence"/>
</dbReference>
<comment type="caution">
    <text evidence="1">The sequence shown here is derived from an EMBL/GenBank/DDBJ whole genome shotgun (WGS) entry which is preliminary data.</text>
</comment>